<sequence length="157" mass="17367">MREPFHSPLRPLRSPRGFTLIELMIVVVVAGILAAVAIPSYQQYIMKSRRQDARVALSAMLQAQERYRSNQATYASDPVTLIGTAVSSKGYYNLSVKDLTPPVAFVSGYELHARPNGDPQTRDTDCADIFIRVSSGNLSYRDGNMTDTALVSPCWPQ</sequence>
<dbReference type="Gene3D" id="3.30.700.10">
    <property type="entry name" value="Glycoprotein, Type 4 Pilin"/>
    <property type="match status" value="1"/>
</dbReference>
<dbReference type="PANTHER" id="PTHR30093:SF47">
    <property type="entry name" value="TYPE IV PILUS NON-CORE MINOR PILIN PILE"/>
    <property type="match status" value="1"/>
</dbReference>
<evidence type="ECO:0000256" key="1">
    <source>
        <dbReference type="ARBA" id="ARBA00022481"/>
    </source>
</evidence>
<dbReference type="RefSeq" id="WP_320423733.1">
    <property type="nucleotide sequence ID" value="NZ_JAXCLA010000004.1"/>
</dbReference>
<keyword evidence="2" id="KW-0812">Transmembrane</keyword>
<dbReference type="SUPFAM" id="SSF54523">
    <property type="entry name" value="Pili subunits"/>
    <property type="match status" value="1"/>
</dbReference>
<dbReference type="PANTHER" id="PTHR30093">
    <property type="entry name" value="GENERAL SECRETION PATHWAY PROTEIN G"/>
    <property type="match status" value="1"/>
</dbReference>
<dbReference type="Pfam" id="PF16732">
    <property type="entry name" value="ComP_DUS"/>
    <property type="match status" value="1"/>
</dbReference>
<evidence type="ECO:0000256" key="2">
    <source>
        <dbReference type="SAM" id="Phobius"/>
    </source>
</evidence>
<dbReference type="InterPro" id="IPR000983">
    <property type="entry name" value="Bac_GSPG_pilin"/>
</dbReference>
<keyword evidence="1" id="KW-0488">Methylation</keyword>
<name>A0ABU5DHR7_9BURK</name>
<evidence type="ECO:0000313" key="4">
    <source>
        <dbReference type="Proteomes" id="UP001285263"/>
    </source>
</evidence>
<keyword evidence="4" id="KW-1185">Reference proteome</keyword>
<dbReference type="NCBIfam" id="TIGR02532">
    <property type="entry name" value="IV_pilin_GFxxxE"/>
    <property type="match status" value="1"/>
</dbReference>
<dbReference type="Proteomes" id="UP001285263">
    <property type="component" value="Unassembled WGS sequence"/>
</dbReference>
<dbReference type="PRINTS" id="PR00813">
    <property type="entry name" value="BCTERIALGSPG"/>
</dbReference>
<keyword evidence="2" id="KW-1133">Transmembrane helix</keyword>
<comment type="caution">
    <text evidence="3">The sequence shown here is derived from an EMBL/GenBank/DDBJ whole genome shotgun (WGS) entry which is preliminary data.</text>
</comment>
<protein>
    <submittedName>
        <fullName evidence="3">Type IV pilin protein</fullName>
    </submittedName>
</protein>
<reference evidence="3 4" key="1">
    <citation type="submission" date="2023-11" db="EMBL/GenBank/DDBJ databases">
        <title>Paucibacter sp. nov., isolated from fresh soil in Korea.</title>
        <authorList>
            <person name="Le N.T.T."/>
        </authorList>
    </citation>
    <scope>NUCLEOTIDE SEQUENCE [LARGE SCALE GENOMIC DNA]</scope>
    <source>
        <strain evidence="3 4">R3-3</strain>
    </source>
</reference>
<dbReference type="InterPro" id="IPR031982">
    <property type="entry name" value="PilE-like"/>
</dbReference>
<organism evidence="3 4">
    <name type="scientific">Roseateles agri</name>
    <dbReference type="NCBI Taxonomy" id="3098619"/>
    <lineage>
        <taxon>Bacteria</taxon>
        <taxon>Pseudomonadati</taxon>
        <taxon>Pseudomonadota</taxon>
        <taxon>Betaproteobacteria</taxon>
        <taxon>Burkholderiales</taxon>
        <taxon>Sphaerotilaceae</taxon>
        <taxon>Roseateles</taxon>
    </lineage>
</organism>
<accession>A0ABU5DHR7</accession>
<keyword evidence="2" id="KW-0472">Membrane</keyword>
<evidence type="ECO:0000313" key="3">
    <source>
        <dbReference type="EMBL" id="MDY0745840.1"/>
    </source>
</evidence>
<gene>
    <name evidence="3" type="ORF">SNE35_15070</name>
</gene>
<dbReference type="EMBL" id="JAXCLA010000004">
    <property type="protein sequence ID" value="MDY0745840.1"/>
    <property type="molecule type" value="Genomic_DNA"/>
</dbReference>
<dbReference type="InterPro" id="IPR045584">
    <property type="entry name" value="Pilin-like"/>
</dbReference>
<dbReference type="Pfam" id="PF07963">
    <property type="entry name" value="N_methyl"/>
    <property type="match status" value="1"/>
</dbReference>
<feature type="transmembrane region" description="Helical" evidence="2">
    <location>
        <begin position="20"/>
        <end position="41"/>
    </location>
</feature>
<proteinExistence type="predicted"/>
<dbReference type="InterPro" id="IPR012902">
    <property type="entry name" value="N_methyl_site"/>
</dbReference>
<dbReference type="PROSITE" id="PS00409">
    <property type="entry name" value="PROKAR_NTER_METHYL"/>
    <property type="match status" value="1"/>
</dbReference>